<sequence>MPWFCPSSRVRRARSTSVPHESLYLSKKFVKELSRETLQFHGTSSHSDVEIGKLKNLGLVVVKTFRPRRDSRADTNGLQHALMEWKRVASHPNIIDFEGLWVRPYRVFPSLVLRKMDLDAVQYVSANPTADKSSVVYQVGLALEFIHSQTPPVIHGSVKSSNVLMDDCGRAYLSDIGIRDAICCSGQLDSQMRWDAPERIFHDPEEPLHRCSSSDVWSFGMTALEVRSIPSIYTTIIPAQVLSSDLHLPSPLFQLSTRSVGRTRDGKARGPSETYYHP</sequence>
<keyword evidence="2" id="KW-0067">ATP-binding</keyword>
<evidence type="ECO:0000256" key="3">
    <source>
        <dbReference type="SAM" id="MobiDB-lite"/>
    </source>
</evidence>
<dbReference type="InterPro" id="IPR000719">
    <property type="entry name" value="Prot_kinase_dom"/>
</dbReference>
<name>A0AAD5VMD8_9AGAR</name>
<dbReference type="SMART" id="SM00220">
    <property type="entry name" value="S_TKc"/>
    <property type="match status" value="1"/>
</dbReference>
<dbReference type="GO" id="GO:0005524">
    <property type="term" value="F:ATP binding"/>
    <property type="evidence" value="ECO:0007669"/>
    <property type="project" value="UniProtKB-KW"/>
</dbReference>
<dbReference type="PANTHER" id="PTHR44329:SF298">
    <property type="entry name" value="MIXED LINEAGE KINASE DOMAIN-LIKE PROTEIN"/>
    <property type="match status" value="1"/>
</dbReference>
<organism evidence="5 6">
    <name type="scientific">Leucocoprinus birnbaumii</name>
    <dbReference type="NCBI Taxonomy" id="56174"/>
    <lineage>
        <taxon>Eukaryota</taxon>
        <taxon>Fungi</taxon>
        <taxon>Dikarya</taxon>
        <taxon>Basidiomycota</taxon>
        <taxon>Agaricomycotina</taxon>
        <taxon>Agaricomycetes</taxon>
        <taxon>Agaricomycetidae</taxon>
        <taxon>Agaricales</taxon>
        <taxon>Agaricineae</taxon>
        <taxon>Agaricaceae</taxon>
        <taxon>Leucocoprinus</taxon>
    </lineage>
</organism>
<evidence type="ECO:0000256" key="2">
    <source>
        <dbReference type="ARBA" id="ARBA00022840"/>
    </source>
</evidence>
<accession>A0AAD5VMD8</accession>
<feature type="region of interest" description="Disordered" evidence="3">
    <location>
        <begin position="259"/>
        <end position="278"/>
    </location>
</feature>
<dbReference type="SUPFAM" id="SSF56112">
    <property type="entry name" value="Protein kinase-like (PK-like)"/>
    <property type="match status" value="1"/>
</dbReference>
<gene>
    <name evidence="5" type="ORF">NP233_g8468</name>
</gene>
<dbReference type="InterPro" id="IPR001245">
    <property type="entry name" value="Ser-Thr/Tyr_kinase_cat_dom"/>
</dbReference>
<dbReference type="InterPro" id="IPR051681">
    <property type="entry name" value="Ser/Thr_Kinases-Pseudokinases"/>
</dbReference>
<dbReference type="Gene3D" id="1.10.510.10">
    <property type="entry name" value="Transferase(Phosphotransferase) domain 1"/>
    <property type="match status" value="1"/>
</dbReference>
<dbReference type="GO" id="GO:0004674">
    <property type="term" value="F:protein serine/threonine kinase activity"/>
    <property type="evidence" value="ECO:0007669"/>
    <property type="project" value="TreeGrafter"/>
</dbReference>
<comment type="caution">
    <text evidence="5">The sequence shown here is derived from an EMBL/GenBank/DDBJ whole genome shotgun (WGS) entry which is preliminary data.</text>
</comment>
<dbReference type="Proteomes" id="UP001213000">
    <property type="component" value="Unassembled WGS sequence"/>
</dbReference>
<dbReference type="InterPro" id="IPR011009">
    <property type="entry name" value="Kinase-like_dom_sf"/>
</dbReference>
<reference evidence="5" key="1">
    <citation type="submission" date="2022-07" db="EMBL/GenBank/DDBJ databases">
        <title>Genome Sequence of Leucocoprinus birnbaumii.</title>
        <authorList>
            <person name="Buettner E."/>
        </authorList>
    </citation>
    <scope>NUCLEOTIDE SEQUENCE</scope>
    <source>
        <strain evidence="5">VT141</strain>
    </source>
</reference>
<dbReference type="AlphaFoldDB" id="A0AAD5VMD8"/>
<feature type="domain" description="Protein kinase" evidence="4">
    <location>
        <begin position="35"/>
        <end position="278"/>
    </location>
</feature>
<keyword evidence="1" id="KW-0547">Nucleotide-binding</keyword>
<protein>
    <recommendedName>
        <fullName evidence="4">Protein kinase domain-containing protein</fullName>
    </recommendedName>
</protein>
<proteinExistence type="predicted"/>
<dbReference type="PANTHER" id="PTHR44329">
    <property type="entry name" value="SERINE/THREONINE-PROTEIN KINASE TNNI3K-RELATED"/>
    <property type="match status" value="1"/>
</dbReference>
<evidence type="ECO:0000313" key="6">
    <source>
        <dbReference type="Proteomes" id="UP001213000"/>
    </source>
</evidence>
<evidence type="ECO:0000313" key="5">
    <source>
        <dbReference type="EMBL" id="KAJ3564173.1"/>
    </source>
</evidence>
<keyword evidence="6" id="KW-1185">Reference proteome</keyword>
<evidence type="ECO:0000259" key="4">
    <source>
        <dbReference type="PROSITE" id="PS50011"/>
    </source>
</evidence>
<dbReference type="EMBL" id="JANIEX010000686">
    <property type="protein sequence ID" value="KAJ3564173.1"/>
    <property type="molecule type" value="Genomic_DNA"/>
</dbReference>
<dbReference type="PROSITE" id="PS50011">
    <property type="entry name" value="PROTEIN_KINASE_DOM"/>
    <property type="match status" value="1"/>
</dbReference>
<evidence type="ECO:0000256" key="1">
    <source>
        <dbReference type="ARBA" id="ARBA00022741"/>
    </source>
</evidence>
<dbReference type="Pfam" id="PF07714">
    <property type="entry name" value="PK_Tyr_Ser-Thr"/>
    <property type="match status" value="1"/>
</dbReference>